<dbReference type="SUPFAM" id="SSF52540">
    <property type="entry name" value="P-loop containing nucleoside triphosphate hydrolases"/>
    <property type="match status" value="1"/>
</dbReference>
<evidence type="ECO:0000256" key="3">
    <source>
        <dbReference type="ARBA" id="ARBA00013368"/>
    </source>
</evidence>
<feature type="domain" description="Rad50/SbcC-type AAA" evidence="5">
    <location>
        <begin position="6"/>
        <end position="200"/>
    </location>
</feature>
<dbReference type="Pfam" id="PF13476">
    <property type="entry name" value="AAA_23"/>
    <property type="match status" value="1"/>
</dbReference>
<proteinExistence type="inferred from homology"/>
<feature type="coiled-coil region" evidence="4">
    <location>
        <begin position="653"/>
        <end position="757"/>
    </location>
</feature>
<keyword evidence="4" id="KW-0175">Coiled coil</keyword>
<evidence type="ECO:0000256" key="1">
    <source>
        <dbReference type="ARBA" id="ARBA00006930"/>
    </source>
</evidence>
<evidence type="ECO:0000256" key="4">
    <source>
        <dbReference type="SAM" id="Coils"/>
    </source>
</evidence>
<gene>
    <name evidence="6" type="ORF">FYJ35_11885</name>
</gene>
<evidence type="ECO:0000313" key="6">
    <source>
        <dbReference type="EMBL" id="MSS15721.1"/>
    </source>
</evidence>
<dbReference type="EMBL" id="VULZ01000014">
    <property type="protein sequence ID" value="MSS15721.1"/>
    <property type="molecule type" value="Genomic_DNA"/>
</dbReference>
<feature type="coiled-coil region" evidence="4">
    <location>
        <begin position="357"/>
        <end position="421"/>
    </location>
</feature>
<organism evidence="6 7">
    <name type="scientific">Porcincola intestinalis</name>
    <dbReference type="NCBI Taxonomy" id="2606632"/>
    <lineage>
        <taxon>Bacteria</taxon>
        <taxon>Bacillati</taxon>
        <taxon>Bacillota</taxon>
        <taxon>Clostridia</taxon>
        <taxon>Lachnospirales</taxon>
        <taxon>Lachnospiraceae</taxon>
        <taxon>Porcincola</taxon>
    </lineage>
</organism>
<comment type="caution">
    <text evidence="6">The sequence shown here is derived from an EMBL/GenBank/DDBJ whole genome shotgun (WGS) entry which is preliminary data.</text>
</comment>
<dbReference type="Gene3D" id="3.40.50.300">
    <property type="entry name" value="P-loop containing nucleotide triphosphate hydrolases"/>
    <property type="match status" value="2"/>
</dbReference>
<name>A0A6L5X5T1_9FIRM</name>
<evidence type="ECO:0000256" key="2">
    <source>
        <dbReference type="ARBA" id="ARBA00011322"/>
    </source>
</evidence>
<dbReference type="InterPro" id="IPR025662">
    <property type="entry name" value="Sigma_54_int_dom_ATP-bd_1"/>
</dbReference>
<dbReference type="PROSITE" id="PS00675">
    <property type="entry name" value="SIGMA54_INTERACT_1"/>
    <property type="match status" value="1"/>
</dbReference>
<accession>A0A6L5X5T1</accession>
<protein>
    <recommendedName>
        <fullName evidence="3">Nuclease SbcCD subunit C</fullName>
    </recommendedName>
</protein>
<dbReference type="Pfam" id="PF13558">
    <property type="entry name" value="SbcC_Walker_B"/>
    <property type="match status" value="1"/>
</dbReference>
<sequence>MKPLYLKMTAFGPYKDTQRIDFTTLGTDGLFLITGDTGAGKTTIFDAISYALYGLTSMPGRSAGSMRSDFAPESQATIVTFRFSHRGRQYEIMRQPAYTRHLLRGADRSKTMTVPEKAELTGDGIQPVSGAKNVTDLVQNQILHLDHSQFCQVAMIAQGEFRKVLTASTDERTKILQKIFLTEGYQRMSEILKARAASARALRDRSASGISDRLQAIRTGTENAEVLSQFQSIASPVDLLSRREQVLGLLDNILRSDQALSASLAEAISHLQIEAEALTRRLALADSDNRKLDEYQASQTMKTQLDAQTPSMETRRETLTLRKTIRYSVYPFYEQKQRAGKDAAASAAAYARSLAAVSEAKSCHEDAEKRYAAAQAENALLDQKKLELRQLQDQIPLYSRRNALQSDLETASAALRQLDEKALLLQTRLQDHDALTRKLKDYITKSADVPLQKKEADVRLQTLEKQRESLLDLCRRTRQAEKQRISWERSKKQYVSFRRQYDSQYAALSEAERLLEMNRAGLLAQELKDGAPCPVCGSTVHPHPASPFLPGASDSRVAVTDETVRSLRAKSDLLRQKKDEAATEAASLKAAAGTASAQLRDDLVRNLSAIQAEIGLQETEIPPEEDIRDDERLPLSRLETLLTQLQAAFDSSAAAVRQQVETLSLQLANLQLAQKRQEKAEEEKRQLDTQKETLRADREAVVQRQTACKAALSGLPVLPFPTLKEAEAAVTATREVCELLSRQIEEAGQKKEAAARALAASLASSKAAEAQRDKDRLSALDAAEKLDQKLKETGLLSEEVLLENLCSEEALKEEEQALSAFDRQQAAATARLKAAQTAAKGLVRSDLGQLRTSQAELSTRLAALRDKKARTEGRIENNEAVRNSICAEYSRLQQQEHSYEMLDKLYRLVSGQTQNVKITFEQYIQETGFDEITRAANIRLDMITDGRYRFFRREEIDAGKKSKNALALDILDNYTGKKRPVSTLSGGESFKASLSLALGLSDNISSRAGGITIDSLFIDEGFGSLDKRQSLSDAVNMLVSLSTHHKLIGIISHCDELKEQIRRQIVVTRGRDGSHVRVVRED</sequence>
<feature type="coiled-coil region" evidence="4">
    <location>
        <begin position="453"/>
        <end position="483"/>
    </location>
</feature>
<dbReference type="InterPro" id="IPR038729">
    <property type="entry name" value="Rad50/SbcC_AAA"/>
</dbReference>
<dbReference type="PANTHER" id="PTHR32114:SF2">
    <property type="entry name" value="ABC TRANSPORTER ABCH.3"/>
    <property type="match status" value="1"/>
</dbReference>
<reference evidence="6 7" key="1">
    <citation type="submission" date="2019-08" db="EMBL/GenBank/DDBJ databases">
        <title>In-depth cultivation of the pig gut microbiome towards novel bacterial diversity and tailored functional studies.</title>
        <authorList>
            <person name="Wylensek D."/>
            <person name="Hitch T.C.A."/>
            <person name="Clavel T."/>
        </authorList>
    </citation>
    <scope>NUCLEOTIDE SEQUENCE [LARGE SCALE GENOMIC DNA]</scope>
    <source>
        <strain evidence="6 7">Oil+RF-744-WCA-WT-11</strain>
    </source>
</reference>
<evidence type="ECO:0000259" key="5">
    <source>
        <dbReference type="Pfam" id="PF13476"/>
    </source>
</evidence>
<dbReference type="GO" id="GO:0006302">
    <property type="term" value="P:double-strand break repair"/>
    <property type="evidence" value="ECO:0007669"/>
    <property type="project" value="InterPro"/>
</dbReference>
<dbReference type="RefSeq" id="WP_154526853.1">
    <property type="nucleotide sequence ID" value="NZ_VULZ01000014.1"/>
</dbReference>
<evidence type="ECO:0000313" key="7">
    <source>
        <dbReference type="Proteomes" id="UP000481852"/>
    </source>
</evidence>
<comment type="similarity">
    <text evidence="1">Belongs to the SMC family. SbcC subfamily.</text>
</comment>
<dbReference type="GO" id="GO:0016887">
    <property type="term" value="F:ATP hydrolysis activity"/>
    <property type="evidence" value="ECO:0007669"/>
    <property type="project" value="InterPro"/>
</dbReference>
<dbReference type="InterPro" id="IPR027417">
    <property type="entry name" value="P-loop_NTPase"/>
</dbReference>
<dbReference type="Proteomes" id="UP000481852">
    <property type="component" value="Unassembled WGS sequence"/>
</dbReference>
<keyword evidence="7" id="KW-1185">Reference proteome</keyword>
<dbReference type="PANTHER" id="PTHR32114">
    <property type="entry name" value="ABC TRANSPORTER ABCH.3"/>
    <property type="match status" value="1"/>
</dbReference>
<comment type="subunit">
    <text evidence="2">Heterodimer of SbcC and SbcD.</text>
</comment>
<dbReference type="AlphaFoldDB" id="A0A6L5X5T1"/>